<dbReference type="InterPro" id="IPR003959">
    <property type="entry name" value="ATPase_AAA_core"/>
</dbReference>
<dbReference type="InterPro" id="IPR027417">
    <property type="entry name" value="P-loop_NTPase"/>
</dbReference>
<dbReference type="Pfam" id="PF17866">
    <property type="entry name" value="AAA_lid_6"/>
    <property type="match status" value="1"/>
</dbReference>
<evidence type="ECO:0000256" key="1">
    <source>
        <dbReference type="ARBA" id="ARBA00010378"/>
    </source>
</evidence>
<keyword evidence="2" id="KW-0677">Repeat</keyword>
<dbReference type="Proteomes" id="UP001243364">
    <property type="component" value="Unassembled WGS sequence"/>
</dbReference>
<dbReference type="InterPro" id="IPR000641">
    <property type="entry name" value="CbxX/CfxQ"/>
</dbReference>
<accession>A0ABU0PWM3</accession>
<protein>
    <recommendedName>
        <fullName evidence="9">Sporulation protein</fullName>
    </recommendedName>
</protein>
<dbReference type="EMBL" id="JAUSYA010000001">
    <property type="protein sequence ID" value="MDQ0682095.1"/>
    <property type="molecule type" value="Genomic_DNA"/>
</dbReference>
<dbReference type="Gene3D" id="1.10.8.60">
    <property type="match status" value="1"/>
</dbReference>
<dbReference type="RefSeq" id="WP_307040515.1">
    <property type="nucleotide sequence ID" value="NZ_JAUSYA010000001.1"/>
</dbReference>
<sequence>MAQGTVQVTHTGTSRWRRRTGEYASLAAALEAAAEGDVLTIAPGTYRENLVVDRSVTLRGPEGSPGSVRLAPLDGVPLTVRASAVVQDLHVEGQDAAAPAVLVEEGTPELLDLRIVTRSAAGVEVRGSARPTVRRCTVDNPAGIGIAVVDGGGGVFEECEILAAGQAGVAVRGGARPRFERCRVHHTAGAGLSATGDHTALEAVGCEVYEVRGSGVQVSARATAHLTDCDVHRTTADGVTLDTDAVLTLADCRIHDIPENAVDLRSRSVLTLTRTTVRQFGRNGLSVWDPGTRVDANQCEIFDSTGDYPAVWVSDGATAVLDSCRVHDVPDALFVLDRGSRADVVDSDLSQVRNTAVSVSDGATAQLDDCRIRDAATGAWFRDHGSGGTLDNCTIDGTQTGVIVTKGADPTVERCTVDSPAEAGFYVSAGGRGSFLNCRVTNSGGYGFHVIDGSRTTLRKCRTERCARGGYEFADAGAESASGSAPVVEDCSSDESAGVRTPGAPAALETVVQTTVHSPGLLGVLPEQRVAVPEPQPAAAQPQASVRTSQDVLGELDTLVGLDSVKREVRALIDMIEVGRRRQQAGLKAASVKRHLVFTGSPGTGKTTVARLYGEILAALDVLEKGHLVEVSRVDLVGEHIGSTAIRTQEAFQRAHGGVLFIDEAYALSPEDAGRDFGKEAIDTLVKLMEDHRDSVVVIVAGYTVEMERFLSVNPGVASRFSRTITFGDYGPDELLRIVRQQAEEHEYRLGPGAADALLKYFTELPKGPAFGNGRTARQTFEAMVERHASRVAQVTEPSTDDLTLLYAEDLPDLP</sequence>
<feature type="domain" description="Carbohydrate-binding/sugar hydrolysis" evidence="6">
    <location>
        <begin position="41"/>
        <end position="172"/>
    </location>
</feature>
<dbReference type="SUPFAM" id="SSF52540">
    <property type="entry name" value="P-loop containing nucleoside triphosphate hydrolases"/>
    <property type="match status" value="1"/>
</dbReference>
<dbReference type="SMART" id="SM00710">
    <property type="entry name" value="PbH1"/>
    <property type="match status" value="12"/>
</dbReference>
<evidence type="ECO:0008006" key="9">
    <source>
        <dbReference type="Google" id="ProtNLM"/>
    </source>
</evidence>
<dbReference type="PANTHER" id="PTHR43392">
    <property type="entry name" value="AAA-TYPE ATPASE FAMILY PROTEIN / ANKYRIN REPEAT FAMILY PROTEIN"/>
    <property type="match status" value="1"/>
</dbReference>
<dbReference type="CDD" id="cd00009">
    <property type="entry name" value="AAA"/>
    <property type="match status" value="1"/>
</dbReference>
<dbReference type="SMART" id="SM00382">
    <property type="entry name" value="AAA"/>
    <property type="match status" value="1"/>
</dbReference>
<dbReference type="PANTHER" id="PTHR43392:SF2">
    <property type="entry name" value="AAA-TYPE ATPASE FAMILY PROTEIN _ ANKYRIN REPEAT FAMILY PROTEIN"/>
    <property type="match status" value="1"/>
</dbReference>
<dbReference type="PRINTS" id="PR00819">
    <property type="entry name" value="CBXCFQXSUPER"/>
</dbReference>
<dbReference type="Pfam" id="PF00004">
    <property type="entry name" value="AAA"/>
    <property type="match status" value="1"/>
</dbReference>
<dbReference type="Pfam" id="PF13229">
    <property type="entry name" value="Beta_helix"/>
    <property type="match status" value="2"/>
</dbReference>
<evidence type="ECO:0000256" key="4">
    <source>
        <dbReference type="ARBA" id="ARBA00022840"/>
    </source>
</evidence>
<evidence type="ECO:0000259" key="5">
    <source>
        <dbReference type="SMART" id="SM00382"/>
    </source>
</evidence>
<dbReference type="InterPro" id="IPR003593">
    <property type="entry name" value="AAA+_ATPase"/>
</dbReference>
<keyword evidence="3" id="KW-0547">Nucleotide-binding</keyword>
<dbReference type="Gene3D" id="3.40.50.300">
    <property type="entry name" value="P-loop containing nucleotide triphosphate hydrolases"/>
    <property type="match status" value="1"/>
</dbReference>
<dbReference type="InterPro" id="IPR050773">
    <property type="entry name" value="CbxX/CfxQ_RuBisCO_ESX"/>
</dbReference>
<comment type="similarity">
    <text evidence="1">Belongs to the CbxX/CfxQ family.</text>
</comment>
<feature type="domain" description="Carbohydrate-binding/sugar hydrolysis" evidence="6">
    <location>
        <begin position="313"/>
        <end position="474"/>
    </location>
</feature>
<name>A0ABU0PWM3_STRAH</name>
<reference evidence="7 8" key="1">
    <citation type="submission" date="2023-07" db="EMBL/GenBank/DDBJ databases">
        <title>Comparative genomics of wheat-associated soil bacteria to identify genetic determinants of phenazine resistance.</title>
        <authorList>
            <person name="Mouncey N."/>
        </authorList>
    </citation>
    <scope>NUCLEOTIDE SEQUENCE [LARGE SCALE GENOMIC DNA]</scope>
    <source>
        <strain evidence="7 8">W4I19-2</strain>
    </source>
</reference>
<dbReference type="InterPro" id="IPR006626">
    <property type="entry name" value="PbH1"/>
</dbReference>
<dbReference type="InterPro" id="IPR041627">
    <property type="entry name" value="AAA_lid_6"/>
</dbReference>
<gene>
    <name evidence="7" type="ORF">QFZ56_001058</name>
</gene>
<evidence type="ECO:0000313" key="7">
    <source>
        <dbReference type="EMBL" id="MDQ0682095.1"/>
    </source>
</evidence>
<dbReference type="SUPFAM" id="SSF51126">
    <property type="entry name" value="Pectin lyase-like"/>
    <property type="match status" value="3"/>
</dbReference>
<keyword evidence="4" id="KW-0067">ATP-binding</keyword>
<evidence type="ECO:0000256" key="3">
    <source>
        <dbReference type="ARBA" id="ARBA00022741"/>
    </source>
</evidence>
<dbReference type="SMART" id="SM00722">
    <property type="entry name" value="CASH"/>
    <property type="match status" value="2"/>
</dbReference>
<evidence type="ECO:0000313" key="8">
    <source>
        <dbReference type="Proteomes" id="UP001243364"/>
    </source>
</evidence>
<dbReference type="InterPro" id="IPR011050">
    <property type="entry name" value="Pectin_lyase_fold/virulence"/>
</dbReference>
<keyword evidence="8" id="KW-1185">Reference proteome</keyword>
<evidence type="ECO:0000259" key="6">
    <source>
        <dbReference type="SMART" id="SM00722"/>
    </source>
</evidence>
<proteinExistence type="inferred from homology"/>
<evidence type="ECO:0000256" key="2">
    <source>
        <dbReference type="ARBA" id="ARBA00022737"/>
    </source>
</evidence>
<dbReference type="Gene3D" id="2.160.20.10">
    <property type="entry name" value="Single-stranded right-handed beta-helix, Pectin lyase-like"/>
    <property type="match status" value="2"/>
</dbReference>
<dbReference type="InterPro" id="IPR006633">
    <property type="entry name" value="Carb-bd_sugar_hydrolysis-dom"/>
</dbReference>
<organism evidence="7 8">
    <name type="scientific">Streptomyces achromogenes</name>
    <dbReference type="NCBI Taxonomy" id="67255"/>
    <lineage>
        <taxon>Bacteria</taxon>
        <taxon>Bacillati</taxon>
        <taxon>Actinomycetota</taxon>
        <taxon>Actinomycetes</taxon>
        <taxon>Kitasatosporales</taxon>
        <taxon>Streptomycetaceae</taxon>
        <taxon>Streptomyces</taxon>
    </lineage>
</organism>
<dbReference type="InterPro" id="IPR039448">
    <property type="entry name" value="Beta_helix"/>
</dbReference>
<comment type="caution">
    <text evidence="7">The sequence shown here is derived from an EMBL/GenBank/DDBJ whole genome shotgun (WGS) entry which is preliminary data.</text>
</comment>
<dbReference type="InterPro" id="IPR012334">
    <property type="entry name" value="Pectin_lyas_fold"/>
</dbReference>
<feature type="domain" description="AAA+ ATPase" evidence="5">
    <location>
        <begin position="592"/>
        <end position="731"/>
    </location>
</feature>